<reference evidence="9" key="1">
    <citation type="journal article" date="2015" name="Nat. Genet.">
        <title>The genome and transcriptome of the zoonotic hookworm Ancylostoma ceylanicum identify infection-specific gene families.</title>
        <authorList>
            <person name="Schwarz E.M."/>
            <person name="Hu Y."/>
            <person name="Antoshechkin I."/>
            <person name="Miller M.M."/>
            <person name="Sternberg P.W."/>
            <person name="Aroian R.V."/>
        </authorList>
    </citation>
    <scope>NUCLEOTIDE SEQUENCE</scope>
    <source>
        <strain evidence="9">HY135</strain>
    </source>
</reference>
<dbReference type="GO" id="GO:0000166">
    <property type="term" value="F:nucleotide binding"/>
    <property type="evidence" value="ECO:0007669"/>
    <property type="project" value="InterPro"/>
</dbReference>
<dbReference type="Gene3D" id="3.40.1110.10">
    <property type="entry name" value="Calcium-transporting ATPase, cytoplasmic domain N"/>
    <property type="match status" value="2"/>
</dbReference>
<keyword evidence="4 6" id="KW-0472">Membrane</keyword>
<feature type="domain" description="P-type ATPase N-terminal" evidence="7">
    <location>
        <begin position="68"/>
        <end position="120"/>
    </location>
</feature>
<evidence type="ECO:0000313" key="8">
    <source>
        <dbReference type="EMBL" id="EYC05297.1"/>
    </source>
</evidence>
<dbReference type="Gene3D" id="1.20.1110.10">
    <property type="entry name" value="Calcium-transporting ATPase, transmembrane domain"/>
    <property type="match status" value="1"/>
</dbReference>
<dbReference type="SFLD" id="SFLDS00003">
    <property type="entry name" value="Haloacid_Dehalogenase"/>
    <property type="match status" value="1"/>
</dbReference>
<organism evidence="8 9">
    <name type="scientific">Ancylostoma ceylanicum</name>
    <dbReference type="NCBI Taxonomy" id="53326"/>
    <lineage>
        <taxon>Eukaryota</taxon>
        <taxon>Metazoa</taxon>
        <taxon>Ecdysozoa</taxon>
        <taxon>Nematoda</taxon>
        <taxon>Chromadorea</taxon>
        <taxon>Rhabditida</taxon>
        <taxon>Rhabditina</taxon>
        <taxon>Rhabditomorpha</taxon>
        <taxon>Strongyloidea</taxon>
        <taxon>Ancylostomatidae</taxon>
        <taxon>Ancylostomatinae</taxon>
        <taxon>Ancylostoma</taxon>
    </lineage>
</organism>
<dbReference type="PROSITE" id="PS00154">
    <property type="entry name" value="ATPASE_E1_E2"/>
    <property type="match status" value="1"/>
</dbReference>
<dbReference type="Gene3D" id="2.70.150.10">
    <property type="entry name" value="Calcium-transporting ATPase, cytoplasmic transduction domain A"/>
    <property type="match status" value="1"/>
</dbReference>
<dbReference type="Gene3D" id="3.40.50.1000">
    <property type="entry name" value="HAD superfamily/HAD-like"/>
    <property type="match status" value="2"/>
</dbReference>
<dbReference type="PRINTS" id="PR00119">
    <property type="entry name" value="CATATPASE"/>
</dbReference>
<protein>
    <recommendedName>
        <fullName evidence="7">P-type ATPase N-terminal domain-containing protein</fullName>
    </recommendedName>
</protein>
<keyword evidence="3 6" id="KW-1133">Transmembrane helix</keyword>
<evidence type="ECO:0000313" key="9">
    <source>
        <dbReference type="Proteomes" id="UP000024635"/>
    </source>
</evidence>
<dbReference type="PANTHER" id="PTHR24092:SF215">
    <property type="entry name" value="PHOSPHOLIPID-TRANSPORTING ATPASE"/>
    <property type="match status" value="1"/>
</dbReference>
<evidence type="ECO:0000256" key="3">
    <source>
        <dbReference type="ARBA" id="ARBA00022989"/>
    </source>
</evidence>
<dbReference type="InterPro" id="IPR023214">
    <property type="entry name" value="HAD_sf"/>
</dbReference>
<feature type="region of interest" description="Disordered" evidence="5">
    <location>
        <begin position="497"/>
        <end position="529"/>
    </location>
</feature>
<dbReference type="SUPFAM" id="SSF81660">
    <property type="entry name" value="Metal cation-transporting ATPase, ATP-binding domain N"/>
    <property type="match status" value="1"/>
</dbReference>
<dbReference type="SUPFAM" id="SSF81653">
    <property type="entry name" value="Calcium ATPase, transduction domain A"/>
    <property type="match status" value="1"/>
</dbReference>
<evidence type="ECO:0000256" key="2">
    <source>
        <dbReference type="ARBA" id="ARBA00022692"/>
    </source>
</evidence>
<keyword evidence="9" id="KW-1185">Reference proteome</keyword>
<feature type="transmembrane region" description="Helical" evidence="6">
    <location>
        <begin position="293"/>
        <end position="315"/>
    </location>
</feature>
<evidence type="ECO:0000256" key="6">
    <source>
        <dbReference type="SAM" id="Phobius"/>
    </source>
</evidence>
<dbReference type="SFLD" id="SFLDG00002">
    <property type="entry name" value="C1.7:_P-type_atpase_like"/>
    <property type="match status" value="1"/>
</dbReference>
<dbReference type="AlphaFoldDB" id="A0A016TRM0"/>
<dbReference type="Pfam" id="PF13246">
    <property type="entry name" value="Cation_ATPase"/>
    <property type="match status" value="1"/>
</dbReference>
<dbReference type="GO" id="GO:0140326">
    <property type="term" value="F:ATPase-coupled intramembrane lipid transporter activity"/>
    <property type="evidence" value="ECO:0007669"/>
    <property type="project" value="TreeGrafter"/>
</dbReference>
<proteinExistence type="predicted"/>
<evidence type="ECO:0000256" key="1">
    <source>
        <dbReference type="ARBA" id="ARBA00004370"/>
    </source>
</evidence>
<dbReference type="STRING" id="53326.A0A016TRM0"/>
<feature type="transmembrane region" description="Helical" evidence="6">
    <location>
        <begin position="98"/>
        <end position="116"/>
    </location>
</feature>
<dbReference type="Proteomes" id="UP000024635">
    <property type="component" value="Unassembled WGS sequence"/>
</dbReference>
<dbReference type="GO" id="GO:0045332">
    <property type="term" value="P:phospholipid translocation"/>
    <property type="evidence" value="ECO:0007669"/>
    <property type="project" value="TreeGrafter"/>
</dbReference>
<dbReference type="InterPro" id="IPR036412">
    <property type="entry name" value="HAD-like_sf"/>
</dbReference>
<keyword evidence="2 6" id="KW-0812">Transmembrane</keyword>
<dbReference type="SUPFAM" id="SSF56784">
    <property type="entry name" value="HAD-like"/>
    <property type="match status" value="1"/>
</dbReference>
<dbReference type="Pfam" id="PF16209">
    <property type="entry name" value="PhoLip_ATPase_N"/>
    <property type="match status" value="1"/>
</dbReference>
<dbReference type="SUPFAM" id="SSF81665">
    <property type="entry name" value="Calcium ATPase, transmembrane domain M"/>
    <property type="match status" value="1"/>
</dbReference>
<accession>A0A016TRM0</accession>
<comment type="subcellular location">
    <subcellularLocation>
        <location evidence="1">Membrane</location>
    </subcellularLocation>
</comment>
<dbReference type="InterPro" id="IPR032631">
    <property type="entry name" value="P-type_ATPase_N"/>
</dbReference>
<evidence type="ECO:0000256" key="4">
    <source>
        <dbReference type="ARBA" id="ARBA00023136"/>
    </source>
</evidence>
<dbReference type="GO" id="GO:0005886">
    <property type="term" value="C:plasma membrane"/>
    <property type="evidence" value="ECO:0007669"/>
    <property type="project" value="TreeGrafter"/>
</dbReference>
<dbReference type="InterPro" id="IPR023298">
    <property type="entry name" value="ATPase_P-typ_TM_dom_sf"/>
</dbReference>
<dbReference type="InterPro" id="IPR023299">
    <property type="entry name" value="ATPase_P-typ_cyto_dom_N"/>
</dbReference>
<feature type="compositionally biased region" description="Polar residues" evidence="5">
    <location>
        <begin position="506"/>
        <end position="517"/>
    </location>
</feature>
<name>A0A016TRM0_9BILA</name>
<dbReference type="InterPro" id="IPR018303">
    <property type="entry name" value="ATPase_P-typ_P_site"/>
</dbReference>
<dbReference type="OrthoDB" id="377733at2759"/>
<dbReference type="InterPro" id="IPR044492">
    <property type="entry name" value="P_typ_ATPase_HD_dom"/>
</dbReference>
<dbReference type="InterPro" id="IPR008250">
    <property type="entry name" value="ATPase_P-typ_transduc_dom_A_sf"/>
</dbReference>
<dbReference type="SFLD" id="SFLDF00027">
    <property type="entry name" value="p-type_atpase"/>
    <property type="match status" value="1"/>
</dbReference>
<evidence type="ECO:0000259" key="7">
    <source>
        <dbReference type="Pfam" id="PF16209"/>
    </source>
</evidence>
<dbReference type="EMBL" id="JARK01001419">
    <property type="protein sequence ID" value="EYC05297.1"/>
    <property type="molecule type" value="Genomic_DNA"/>
</dbReference>
<gene>
    <name evidence="8" type="primary">Acey_s0083.g1684</name>
    <name evidence="8" type="ORF">Y032_0083g1684</name>
</gene>
<evidence type="ECO:0000256" key="5">
    <source>
        <dbReference type="SAM" id="MobiDB-lite"/>
    </source>
</evidence>
<comment type="caution">
    <text evidence="8">The sequence shown here is derived from an EMBL/GenBank/DDBJ whole genome shotgun (WGS) entry which is preliminary data.</text>
</comment>
<dbReference type="PANTHER" id="PTHR24092">
    <property type="entry name" value="PROBABLE PHOSPHOLIPID-TRANSPORTING ATPASE"/>
    <property type="match status" value="1"/>
</dbReference>
<sequence length="888" mass="99917">MTGSAYQSSMIVARHTHRRSSSKWVPPSAPLHNPISVFRSRSSREKGSRMIQPNHLFDEPRYDLSNFRHFTDNSITTTKYSLLTFIPYNIVHQMCTKYANIYFLFIAVLNFCPLFGAYTKILGLVPISFVLGTTLIKDGFEDLRRWRYDNKINNNTCHVWDRDRHMFRKMQWKHILVGDFVHVSNDQDIPADVLFLRSSDENGTCYVETGNLDGETSLKQRLVPRQYVSFSKEDSNFTPPQFTGTVFCEPPDPAFYTIRAKIEYEPGHDTKVMMNNGRAPHKISGIEQLTNKFIIICMVILAVMVLGSSVFSAFWSHDHPPPKNGSGIIPDPFVVWDSPAPVLDGLYNVGTYIICYQVIVPISLYITVEIIKAAQIYFLSQDIELYDEESDRPIDCRSLNIPEELGQITHVLSDKTGTLTENIMVFRNCAFDRKDYGSEKDLIGFFEGGVYNIGNSSFYDITLQQFQEMVAQVTSHLPLPSRPDSFGDNLSQIPEEGEWETTTGGLSTLPSPISQGSFREASSPATPTPAPVSRVASFSKFVRRNIISPITELIPYDSIRKRHETIKIEEEFCPYEAESPDELAIIMGAKLYGFTLEDKSATDITIGLPDASKEKFPVLQTLPFHSERKRMSVVVDTPAGPLLYCKGADSAILSRLRSPTEAGSVHTSNLKERLDEYSCKGLRTLAFAMRLLKQKEWDEFMDSYRFVMSVTSNDRDQLLSQKADEIEKELELLGVTGIEDRLQDGVEETIVAMRGAGIQVWVLTGDKLETAENIARSCGLFSPYRETRKIETREDLPHIRGEGFNLILSPEATLLAKLGDEELLSILRKAKAVLCYRMTPSEKAEIVKCVKTHMKGRVLAIGDGANDVPMIQAAHVGIGVAGKEGMQV</sequence>
<feature type="transmembrane region" description="Helical" evidence="6">
    <location>
        <begin position="122"/>
        <end position="140"/>
    </location>
</feature>